<protein>
    <submittedName>
        <fullName evidence="1">12364_t:CDS:1</fullName>
    </submittedName>
</protein>
<dbReference type="EMBL" id="CAJVPU010036119">
    <property type="protein sequence ID" value="CAG8729345.1"/>
    <property type="molecule type" value="Genomic_DNA"/>
</dbReference>
<dbReference type="Proteomes" id="UP000789702">
    <property type="component" value="Unassembled WGS sequence"/>
</dbReference>
<accession>A0ACA9PZD0</accession>
<organism evidence="1 2">
    <name type="scientific">Dentiscutata heterogama</name>
    <dbReference type="NCBI Taxonomy" id="1316150"/>
    <lineage>
        <taxon>Eukaryota</taxon>
        <taxon>Fungi</taxon>
        <taxon>Fungi incertae sedis</taxon>
        <taxon>Mucoromycota</taxon>
        <taxon>Glomeromycotina</taxon>
        <taxon>Glomeromycetes</taxon>
        <taxon>Diversisporales</taxon>
        <taxon>Gigasporaceae</taxon>
        <taxon>Dentiscutata</taxon>
    </lineage>
</organism>
<sequence length="68" mass="8034">KYDNLHGIDKVMQIKAYCTGVPSANMNITNMLESWYKHLKYSNFEGKVNRRMDTLIYELYIVIEGDTR</sequence>
<evidence type="ECO:0000313" key="2">
    <source>
        <dbReference type="Proteomes" id="UP000789702"/>
    </source>
</evidence>
<comment type="caution">
    <text evidence="1">The sequence shown here is derived from an EMBL/GenBank/DDBJ whole genome shotgun (WGS) entry which is preliminary data.</text>
</comment>
<feature type="non-terminal residue" evidence="1">
    <location>
        <position position="1"/>
    </location>
</feature>
<proteinExistence type="predicted"/>
<gene>
    <name evidence="1" type="ORF">DHETER_LOCUS13334</name>
</gene>
<reference evidence="1" key="1">
    <citation type="submission" date="2021-06" db="EMBL/GenBank/DDBJ databases">
        <authorList>
            <person name="Kallberg Y."/>
            <person name="Tangrot J."/>
            <person name="Rosling A."/>
        </authorList>
    </citation>
    <scope>NUCLEOTIDE SEQUENCE</scope>
    <source>
        <strain evidence="1">IL203A</strain>
    </source>
</reference>
<name>A0ACA9PZD0_9GLOM</name>
<evidence type="ECO:0000313" key="1">
    <source>
        <dbReference type="EMBL" id="CAG8729345.1"/>
    </source>
</evidence>
<keyword evidence="2" id="KW-1185">Reference proteome</keyword>